<accession>A0A699HV15</accession>
<dbReference type="Pfam" id="PF26130">
    <property type="entry name" value="PB1-like"/>
    <property type="match status" value="1"/>
</dbReference>
<reference evidence="2" key="1">
    <citation type="journal article" date="2019" name="Sci. Rep.">
        <title>Draft genome of Tanacetum cinerariifolium, the natural source of mosquito coil.</title>
        <authorList>
            <person name="Yamashiro T."/>
            <person name="Shiraishi A."/>
            <person name="Satake H."/>
            <person name="Nakayama K."/>
        </authorList>
    </citation>
    <scope>NUCLEOTIDE SEQUENCE</scope>
</reference>
<feature type="domain" description="PB1-like" evidence="1">
    <location>
        <begin position="28"/>
        <end position="112"/>
    </location>
</feature>
<dbReference type="EMBL" id="BKCJ010200326">
    <property type="protein sequence ID" value="GEY68780.1"/>
    <property type="molecule type" value="Genomic_DNA"/>
</dbReference>
<comment type="caution">
    <text evidence="2">The sequence shown here is derived from an EMBL/GenBank/DDBJ whole genome shotgun (WGS) entry which is preliminary data.</text>
</comment>
<evidence type="ECO:0000313" key="2">
    <source>
        <dbReference type="EMBL" id="GEY68780.1"/>
    </source>
</evidence>
<evidence type="ECO:0000259" key="1">
    <source>
        <dbReference type="Pfam" id="PF26130"/>
    </source>
</evidence>
<dbReference type="AlphaFoldDB" id="A0A699HV15"/>
<sequence length="123" mass="14119">MEALPSTVDGHHRATHRRTRITYDNAPNMFSIQIHHGGKFLSYSGRMYVCGRIDIFDMVDIDLFTVVALNMMVLKLGYTDESKPMLYNYLRPLTSLDVGLYALAYKEDVHCLATLVRSFKLIE</sequence>
<proteinExistence type="predicted"/>
<organism evidence="2">
    <name type="scientific">Tanacetum cinerariifolium</name>
    <name type="common">Dalmatian daisy</name>
    <name type="synonym">Chrysanthemum cinerariifolium</name>
    <dbReference type="NCBI Taxonomy" id="118510"/>
    <lineage>
        <taxon>Eukaryota</taxon>
        <taxon>Viridiplantae</taxon>
        <taxon>Streptophyta</taxon>
        <taxon>Embryophyta</taxon>
        <taxon>Tracheophyta</taxon>
        <taxon>Spermatophyta</taxon>
        <taxon>Magnoliopsida</taxon>
        <taxon>eudicotyledons</taxon>
        <taxon>Gunneridae</taxon>
        <taxon>Pentapetalae</taxon>
        <taxon>asterids</taxon>
        <taxon>campanulids</taxon>
        <taxon>Asterales</taxon>
        <taxon>Asteraceae</taxon>
        <taxon>Asteroideae</taxon>
        <taxon>Anthemideae</taxon>
        <taxon>Anthemidinae</taxon>
        <taxon>Tanacetum</taxon>
    </lineage>
</organism>
<feature type="non-terminal residue" evidence="2">
    <location>
        <position position="123"/>
    </location>
</feature>
<dbReference type="InterPro" id="IPR058594">
    <property type="entry name" value="PB1-like_dom_pln"/>
</dbReference>
<gene>
    <name evidence="2" type="ORF">Tci_440754</name>
</gene>
<protein>
    <recommendedName>
        <fullName evidence="1">PB1-like domain-containing protein</fullName>
    </recommendedName>
</protein>
<name>A0A699HV15_TANCI</name>